<keyword evidence="2" id="KW-1133">Transmembrane helix</keyword>
<dbReference type="Proteomes" id="UP000192247">
    <property type="component" value="Unassembled WGS sequence"/>
</dbReference>
<feature type="region of interest" description="Disordered" evidence="1">
    <location>
        <begin position="101"/>
        <end position="122"/>
    </location>
</feature>
<keyword evidence="2" id="KW-0472">Membrane</keyword>
<evidence type="ECO:0000256" key="2">
    <source>
        <dbReference type="SAM" id="Phobius"/>
    </source>
</evidence>
<reference evidence="3 4" key="1">
    <citation type="journal article" date="2017" name="Gigascience">
        <title>Draft genome of the honey bee ectoparasitic mite, Tropilaelaps mercedesae, is shaped by the parasitic life history.</title>
        <authorList>
            <person name="Dong X."/>
            <person name="Armstrong S.D."/>
            <person name="Xia D."/>
            <person name="Makepeace B.L."/>
            <person name="Darby A.C."/>
            <person name="Kadowaki T."/>
        </authorList>
    </citation>
    <scope>NUCLEOTIDE SEQUENCE [LARGE SCALE GENOMIC DNA]</scope>
    <source>
        <strain evidence="3">Wuxi-XJTLU</strain>
    </source>
</reference>
<accession>A0A1V9X5N2</accession>
<evidence type="ECO:0000313" key="4">
    <source>
        <dbReference type="Proteomes" id="UP000192247"/>
    </source>
</evidence>
<feature type="transmembrane region" description="Helical" evidence="2">
    <location>
        <begin position="36"/>
        <end position="60"/>
    </location>
</feature>
<proteinExistence type="predicted"/>
<evidence type="ECO:0000313" key="3">
    <source>
        <dbReference type="EMBL" id="OQR68814.1"/>
    </source>
</evidence>
<dbReference type="AlphaFoldDB" id="A0A1V9X5N2"/>
<name>A0A1V9X5N2_9ACAR</name>
<protein>
    <submittedName>
        <fullName evidence="3">Uncharacterized protein</fullName>
    </submittedName>
</protein>
<keyword evidence="2" id="KW-0812">Transmembrane</keyword>
<organism evidence="3 4">
    <name type="scientific">Tropilaelaps mercedesae</name>
    <dbReference type="NCBI Taxonomy" id="418985"/>
    <lineage>
        <taxon>Eukaryota</taxon>
        <taxon>Metazoa</taxon>
        <taxon>Ecdysozoa</taxon>
        <taxon>Arthropoda</taxon>
        <taxon>Chelicerata</taxon>
        <taxon>Arachnida</taxon>
        <taxon>Acari</taxon>
        <taxon>Parasitiformes</taxon>
        <taxon>Mesostigmata</taxon>
        <taxon>Gamasina</taxon>
        <taxon>Dermanyssoidea</taxon>
        <taxon>Laelapidae</taxon>
        <taxon>Tropilaelaps</taxon>
    </lineage>
</organism>
<keyword evidence="4" id="KW-1185">Reference proteome</keyword>
<comment type="caution">
    <text evidence="3">The sequence shown here is derived from an EMBL/GenBank/DDBJ whole genome shotgun (WGS) entry which is preliminary data.</text>
</comment>
<gene>
    <name evidence="3" type="ORF">BIW11_01954</name>
</gene>
<sequence length="163" mass="18167">MPSSITTVNAIRVLAETAPATHARLLSKSDKLADQLLNSALTLGPFALCALLVLACLSATHVNAQVDRDRAGVVEMVQSLSPEEQLLYDVLVKRPSTGHRYGFGLGKRSPEPAPGQRYQDEPTFSSFKRRQYNFGLGKRPWPMSDNEEYRKRKYNFGLGKRSE</sequence>
<dbReference type="OrthoDB" id="10067964at2759"/>
<dbReference type="InParanoid" id="A0A1V9X5N2"/>
<evidence type="ECO:0000256" key="1">
    <source>
        <dbReference type="SAM" id="MobiDB-lite"/>
    </source>
</evidence>
<dbReference type="EMBL" id="MNPL01023304">
    <property type="protein sequence ID" value="OQR68814.1"/>
    <property type="molecule type" value="Genomic_DNA"/>
</dbReference>